<dbReference type="PANTHER" id="PTHR33221:SF2">
    <property type="entry name" value="TRANSCRIPTIONAL REGULATOR"/>
    <property type="match status" value="1"/>
</dbReference>
<evidence type="ECO:0000313" key="1">
    <source>
        <dbReference type="EMBL" id="MBR0598010.1"/>
    </source>
</evidence>
<dbReference type="GO" id="GO:0005829">
    <property type="term" value="C:cytosol"/>
    <property type="evidence" value="ECO:0007669"/>
    <property type="project" value="TreeGrafter"/>
</dbReference>
<keyword evidence="2" id="KW-1185">Reference proteome</keyword>
<dbReference type="EMBL" id="JAGSND010000005">
    <property type="protein sequence ID" value="MBR0598010.1"/>
    <property type="molecule type" value="Genomic_DNA"/>
</dbReference>
<dbReference type="GO" id="GO:0003700">
    <property type="term" value="F:DNA-binding transcription factor activity"/>
    <property type="evidence" value="ECO:0007669"/>
    <property type="project" value="TreeGrafter"/>
</dbReference>
<protein>
    <submittedName>
        <fullName evidence="1">Rrf2 family transcriptional regulator</fullName>
    </submittedName>
</protein>
<dbReference type="Pfam" id="PF02082">
    <property type="entry name" value="Rrf2"/>
    <property type="match status" value="1"/>
</dbReference>
<reference evidence="1" key="1">
    <citation type="submission" date="2021-04" db="EMBL/GenBank/DDBJ databases">
        <title>Sinoanaerobacter chloroacetimidivorans sp. nov., an obligate anaerobic bacterium isolated from anaerobic sludge.</title>
        <authorList>
            <person name="Bao Y."/>
        </authorList>
    </citation>
    <scope>NUCLEOTIDE SEQUENCE</scope>
    <source>
        <strain evidence="1">BAD-6</strain>
    </source>
</reference>
<comment type="caution">
    <text evidence="1">The sequence shown here is derived from an EMBL/GenBank/DDBJ whole genome shotgun (WGS) entry which is preliminary data.</text>
</comment>
<proteinExistence type="predicted"/>
<dbReference type="Gene3D" id="1.10.10.10">
    <property type="entry name" value="Winged helix-like DNA-binding domain superfamily/Winged helix DNA-binding domain"/>
    <property type="match status" value="1"/>
</dbReference>
<dbReference type="InterPro" id="IPR000944">
    <property type="entry name" value="Tscrpt_reg_Rrf2"/>
</dbReference>
<evidence type="ECO:0000313" key="2">
    <source>
        <dbReference type="Proteomes" id="UP000675664"/>
    </source>
</evidence>
<dbReference type="Proteomes" id="UP000675664">
    <property type="component" value="Unassembled WGS sequence"/>
</dbReference>
<dbReference type="AlphaFoldDB" id="A0A8J7W333"/>
<reference evidence="1" key="2">
    <citation type="submission" date="2021-04" db="EMBL/GenBank/DDBJ databases">
        <authorList>
            <person name="Liu J."/>
        </authorList>
    </citation>
    <scope>NUCLEOTIDE SEQUENCE</scope>
    <source>
        <strain evidence="1">BAD-6</strain>
    </source>
</reference>
<gene>
    <name evidence="1" type="ORF">KCX82_09010</name>
</gene>
<dbReference type="SUPFAM" id="SSF46785">
    <property type="entry name" value="Winged helix' DNA-binding domain"/>
    <property type="match status" value="1"/>
</dbReference>
<name>A0A8J7W333_9FIRM</name>
<organism evidence="1 2">
    <name type="scientific">Sinanaerobacter chloroacetimidivorans</name>
    <dbReference type="NCBI Taxonomy" id="2818044"/>
    <lineage>
        <taxon>Bacteria</taxon>
        <taxon>Bacillati</taxon>
        <taxon>Bacillota</taxon>
        <taxon>Clostridia</taxon>
        <taxon>Peptostreptococcales</taxon>
        <taxon>Anaerovoracaceae</taxon>
        <taxon>Sinanaerobacter</taxon>
    </lineage>
</organism>
<dbReference type="PANTHER" id="PTHR33221">
    <property type="entry name" value="WINGED HELIX-TURN-HELIX TRANSCRIPTIONAL REGULATOR, RRF2 FAMILY"/>
    <property type="match status" value="1"/>
</dbReference>
<dbReference type="InterPro" id="IPR036390">
    <property type="entry name" value="WH_DNA-bd_sf"/>
</dbReference>
<sequence length="136" mass="15139">MLITKETDYALRILRALAGEERIAAPQLARGEQIPLQFAYKILKKLQKGGLIRISRGADGGCTLAAQLEQFSLFQLMQIMEEDSSVSSCMKPGYQCAWCKAHGDTVCQANVHLMAIQKKLDEELKSYSLSKILFGK</sequence>
<dbReference type="PROSITE" id="PS51197">
    <property type="entry name" value="HTH_RRF2_2"/>
    <property type="match status" value="1"/>
</dbReference>
<dbReference type="InterPro" id="IPR036388">
    <property type="entry name" value="WH-like_DNA-bd_sf"/>
</dbReference>
<dbReference type="RefSeq" id="WP_227018142.1">
    <property type="nucleotide sequence ID" value="NZ_JAGSND010000005.1"/>
</dbReference>
<accession>A0A8J7W333</accession>